<evidence type="ECO:0000256" key="11">
    <source>
        <dbReference type="ARBA" id="ARBA00023136"/>
    </source>
</evidence>
<evidence type="ECO:0000259" key="16">
    <source>
        <dbReference type="Pfam" id="PF07715"/>
    </source>
</evidence>
<keyword evidence="7" id="KW-0732">Signal</keyword>
<dbReference type="Proteomes" id="UP000621799">
    <property type="component" value="Unassembled WGS sequence"/>
</dbReference>
<dbReference type="PANTHER" id="PTHR32552">
    <property type="entry name" value="FERRICHROME IRON RECEPTOR-RELATED"/>
    <property type="match status" value="1"/>
</dbReference>
<evidence type="ECO:0000256" key="14">
    <source>
        <dbReference type="RuleBase" id="RU003357"/>
    </source>
</evidence>
<evidence type="ECO:0000256" key="5">
    <source>
        <dbReference type="ARBA" id="ARBA00022496"/>
    </source>
</evidence>
<dbReference type="InterPro" id="IPR010105">
    <property type="entry name" value="TonB_sidphr_rcpt"/>
</dbReference>
<keyword evidence="4 13" id="KW-1134">Transmembrane beta strand</keyword>
<evidence type="ECO:0000256" key="10">
    <source>
        <dbReference type="ARBA" id="ARBA00023077"/>
    </source>
</evidence>
<dbReference type="NCBIfam" id="TIGR01783">
    <property type="entry name" value="TonB-siderophor"/>
    <property type="match status" value="1"/>
</dbReference>
<dbReference type="Gene3D" id="2.40.170.20">
    <property type="entry name" value="TonB-dependent receptor, beta-barrel domain"/>
    <property type="match status" value="1"/>
</dbReference>
<feature type="domain" description="TonB-dependent receptor-like beta-barrel" evidence="15">
    <location>
        <begin position="342"/>
        <end position="787"/>
    </location>
</feature>
<evidence type="ECO:0000256" key="7">
    <source>
        <dbReference type="ARBA" id="ARBA00022729"/>
    </source>
</evidence>
<dbReference type="SUPFAM" id="SSF56935">
    <property type="entry name" value="Porins"/>
    <property type="match status" value="1"/>
</dbReference>
<keyword evidence="19" id="KW-1185">Reference proteome</keyword>
<comment type="similarity">
    <text evidence="2 13 14">Belongs to the TonB-dependent receptor family.</text>
</comment>
<name>A0A928VYV1_9CYAN</name>
<organism evidence="18 19">
    <name type="scientific">Zarconia navalis LEGE 11467</name>
    <dbReference type="NCBI Taxonomy" id="1828826"/>
    <lineage>
        <taxon>Bacteria</taxon>
        <taxon>Bacillati</taxon>
        <taxon>Cyanobacteriota</taxon>
        <taxon>Cyanophyceae</taxon>
        <taxon>Oscillatoriophycideae</taxon>
        <taxon>Oscillatoriales</taxon>
        <taxon>Oscillatoriales incertae sedis</taxon>
        <taxon>Zarconia</taxon>
        <taxon>Zarconia navalis</taxon>
    </lineage>
</organism>
<evidence type="ECO:0000256" key="2">
    <source>
        <dbReference type="ARBA" id="ARBA00009810"/>
    </source>
</evidence>
<dbReference type="GO" id="GO:0009279">
    <property type="term" value="C:cell outer membrane"/>
    <property type="evidence" value="ECO:0007669"/>
    <property type="project" value="UniProtKB-SubCell"/>
</dbReference>
<keyword evidence="9" id="KW-0406">Ion transport</keyword>
<dbReference type="InterPro" id="IPR012910">
    <property type="entry name" value="Plug_dom"/>
</dbReference>
<evidence type="ECO:0000256" key="12">
    <source>
        <dbReference type="ARBA" id="ARBA00023237"/>
    </source>
</evidence>
<evidence type="ECO:0000313" key="18">
    <source>
        <dbReference type="EMBL" id="MBE9040678.1"/>
    </source>
</evidence>
<evidence type="ECO:0000256" key="3">
    <source>
        <dbReference type="ARBA" id="ARBA00022448"/>
    </source>
</evidence>
<dbReference type="GO" id="GO:0015344">
    <property type="term" value="F:siderophore uptake transmembrane transporter activity"/>
    <property type="evidence" value="ECO:0007669"/>
    <property type="project" value="TreeGrafter"/>
</dbReference>
<evidence type="ECO:0000256" key="9">
    <source>
        <dbReference type="ARBA" id="ARBA00023065"/>
    </source>
</evidence>
<keyword evidence="6 13" id="KW-0812">Transmembrane</keyword>
<dbReference type="PROSITE" id="PS52016">
    <property type="entry name" value="TONB_DEPENDENT_REC_3"/>
    <property type="match status" value="1"/>
</dbReference>
<evidence type="ECO:0000313" key="19">
    <source>
        <dbReference type="Proteomes" id="UP000621799"/>
    </source>
</evidence>
<comment type="caution">
    <text evidence="18">The sequence shown here is derived from an EMBL/GenBank/DDBJ whole genome shotgun (WGS) entry which is preliminary data.</text>
</comment>
<reference evidence="18" key="1">
    <citation type="submission" date="2020-10" db="EMBL/GenBank/DDBJ databases">
        <authorList>
            <person name="Castelo-Branco R."/>
            <person name="Eusebio N."/>
            <person name="Adriana R."/>
            <person name="Vieira A."/>
            <person name="Brugerolle De Fraissinette N."/>
            <person name="Rezende De Castro R."/>
            <person name="Schneider M.P."/>
            <person name="Vasconcelos V."/>
            <person name="Leao P.N."/>
        </authorList>
    </citation>
    <scope>NUCLEOTIDE SEQUENCE</scope>
    <source>
        <strain evidence="18">LEGE 11467</strain>
    </source>
</reference>
<dbReference type="EMBL" id="JADEXN010000108">
    <property type="protein sequence ID" value="MBE9040678.1"/>
    <property type="molecule type" value="Genomic_DNA"/>
</dbReference>
<comment type="subcellular location">
    <subcellularLocation>
        <location evidence="1 13">Cell outer membrane</location>
        <topology evidence="1 13">Multi-pass membrane protein</topology>
    </subcellularLocation>
</comment>
<dbReference type="RefSeq" id="WP_264320924.1">
    <property type="nucleotide sequence ID" value="NZ_JADEXN010000108.1"/>
</dbReference>
<dbReference type="Pfam" id="PF00593">
    <property type="entry name" value="TonB_dep_Rec_b-barrel"/>
    <property type="match status" value="1"/>
</dbReference>
<feature type="domain" description="TonB-dependent receptor plug" evidence="16">
    <location>
        <begin position="164"/>
        <end position="268"/>
    </location>
</feature>
<accession>A0A928VYV1</accession>
<dbReference type="AlphaFoldDB" id="A0A928VYV1"/>
<keyword evidence="8" id="KW-0408">Iron</keyword>
<dbReference type="GO" id="GO:0015891">
    <property type="term" value="P:siderophore transport"/>
    <property type="evidence" value="ECO:0007669"/>
    <property type="project" value="InterPro"/>
</dbReference>
<evidence type="ECO:0000256" key="13">
    <source>
        <dbReference type="PROSITE-ProRule" id="PRU01360"/>
    </source>
</evidence>
<dbReference type="InterPro" id="IPR036942">
    <property type="entry name" value="Beta-barrel_TonB_sf"/>
</dbReference>
<keyword evidence="3 13" id="KW-0813">Transport</keyword>
<keyword evidence="18" id="KW-0675">Receptor</keyword>
<dbReference type="Pfam" id="PF11741">
    <property type="entry name" value="AMIN"/>
    <property type="match status" value="1"/>
</dbReference>
<keyword evidence="5" id="KW-0410">Iron transport</keyword>
<dbReference type="InterPro" id="IPR000531">
    <property type="entry name" value="Beta-barrel_TonB"/>
</dbReference>
<keyword evidence="11 13" id="KW-0472">Membrane</keyword>
<feature type="domain" description="AMIN" evidence="17">
    <location>
        <begin position="35"/>
        <end position="112"/>
    </location>
</feature>
<dbReference type="FunFam" id="2.40.170.20:FF:000005">
    <property type="entry name" value="TonB-dependent siderophore receptor"/>
    <property type="match status" value="1"/>
</dbReference>
<proteinExistence type="inferred from homology"/>
<dbReference type="InterPro" id="IPR039426">
    <property type="entry name" value="TonB-dep_rcpt-like"/>
</dbReference>
<keyword evidence="12 13" id="KW-0998">Cell outer membrane</keyword>
<evidence type="ECO:0000259" key="15">
    <source>
        <dbReference type="Pfam" id="PF00593"/>
    </source>
</evidence>
<evidence type="ECO:0000256" key="4">
    <source>
        <dbReference type="ARBA" id="ARBA00022452"/>
    </source>
</evidence>
<evidence type="ECO:0000256" key="6">
    <source>
        <dbReference type="ARBA" id="ARBA00022692"/>
    </source>
</evidence>
<evidence type="ECO:0000256" key="8">
    <source>
        <dbReference type="ARBA" id="ARBA00023004"/>
    </source>
</evidence>
<sequence>MRELSLRGLRIAGLSLSSAIIVEPVLAQVTQIGQVRLETVEDRIEIILETTDDRQPEFLTSRSGTTSIIDAIDTQLAPGASFEQIAPAPGIESVTVQPQDGNVRITVVGSTTSPVVNIVERADGVIVLDVRVPALDIVVIGEQVDGSDYFVPEANAGTRTDTRLLDVPQSVQVIPQQLLEDQQATGLDEALRNTSGVVADTAEGSGFRFSIRGFERANILRDGFNLSASDSSLRGGLSVLAETANLERIEVLRGPASILYGDLNPGGVINLVTEKPVAEPFYETQFQVGSRGFISPQIDLSGPITSDERLLFRLNALYRSEDSFRDFDESFERFFVAPVIAWDIGDRTDVTVELEYLNDQRPYDTGTLAFGDGLVDIPRDRIANEPGDSREQDTLIAGYTFNHQFSERWQIRNAFRYGRQSAEGRVANPFAFDETTGILTRLDASVDNFRESVALQTNIVGDFDTGSISHELLFGADFSNNSTSRVTEGNFNAPLPINIFDPVYEAFPRDESQFVSVLDEFVRTNRLGIYLQDRVSFTDELTLLAGLRYDTVEQTLTTGDTFRGPIARIPGDRQSQDNDALTPRVGLVYQPIPELSFYTSYSRSFTPNTSTTEEGDFLEPEEGDGFEVGVKTELSDGRLFANLAYFNITRQNVAAPDPNATSVFNAFIGTGEQNSQGFEFDLGGELLPGWSLVASYSHIDAEVTEDTVIPIGNHLIGIPRNSASLWTKYTIPSGDLAGLGFGVGINYVGEREGDLNNSFQLDDYFLTNAAISYEREDWTFAVNFKNIFDVEYIQGSPINRLRNIEVGDPFTVLFSVSIEL</sequence>
<dbReference type="Gene3D" id="2.170.130.10">
    <property type="entry name" value="TonB-dependent receptor, plug domain"/>
    <property type="match status" value="1"/>
</dbReference>
<dbReference type="FunFam" id="2.170.130.10:FF:000001">
    <property type="entry name" value="Catecholate siderophore TonB-dependent receptor"/>
    <property type="match status" value="1"/>
</dbReference>
<evidence type="ECO:0000256" key="1">
    <source>
        <dbReference type="ARBA" id="ARBA00004571"/>
    </source>
</evidence>
<gene>
    <name evidence="18" type="ORF">IQ235_07780</name>
</gene>
<dbReference type="PANTHER" id="PTHR32552:SF68">
    <property type="entry name" value="FERRICHROME OUTER MEMBRANE TRANSPORTER_PHAGE RECEPTOR"/>
    <property type="match status" value="1"/>
</dbReference>
<dbReference type="GO" id="GO:0038023">
    <property type="term" value="F:signaling receptor activity"/>
    <property type="evidence" value="ECO:0007669"/>
    <property type="project" value="InterPro"/>
</dbReference>
<protein>
    <submittedName>
        <fullName evidence="18">TonB-dependent siderophore receptor</fullName>
    </submittedName>
</protein>
<dbReference type="InterPro" id="IPR037066">
    <property type="entry name" value="Plug_dom_sf"/>
</dbReference>
<evidence type="ECO:0000259" key="17">
    <source>
        <dbReference type="Pfam" id="PF11741"/>
    </source>
</evidence>
<dbReference type="Pfam" id="PF07715">
    <property type="entry name" value="Plug"/>
    <property type="match status" value="1"/>
</dbReference>
<keyword evidence="10 14" id="KW-0798">TonB box</keyword>
<dbReference type="InterPro" id="IPR021731">
    <property type="entry name" value="AMIN_dom"/>
</dbReference>
<dbReference type="CDD" id="cd01347">
    <property type="entry name" value="ligand_gated_channel"/>
    <property type="match status" value="1"/>
</dbReference>